<sequence length="21" mass="2512">MCRDGDRTHETLKLSTLMFTR</sequence>
<dbReference type="EMBL" id="GBRH01230938">
    <property type="protein sequence ID" value="JAD66957.1"/>
    <property type="molecule type" value="Transcribed_RNA"/>
</dbReference>
<accession>A0A0A9C623</accession>
<name>A0A0A9C623_ARUDO</name>
<dbReference type="AlphaFoldDB" id="A0A0A9C623"/>
<organism evidence="1">
    <name type="scientific">Arundo donax</name>
    <name type="common">Giant reed</name>
    <name type="synonym">Donax arundinaceus</name>
    <dbReference type="NCBI Taxonomy" id="35708"/>
    <lineage>
        <taxon>Eukaryota</taxon>
        <taxon>Viridiplantae</taxon>
        <taxon>Streptophyta</taxon>
        <taxon>Embryophyta</taxon>
        <taxon>Tracheophyta</taxon>
        <taxon>Spermatophyta</taxon>
        <taxon>Magnoliopsida</taxon>
        <taxon>Liliopsida</taxon>
        <taxon>Poales</taxon>
        <taxon>Poaceae</taxon>
        <taxon>PACMAD clade</taxon>
        <taxon>Arundinoideae</taxon>
        <taxon>Arundineae</taxon>
        <taxon>Arundo</taxon>
    </lineage>
</organism>
<reference evidence="1" key="2">
    <citation type="journal article" date="2015" name="Data Brief">
        <title>Shoot transcriptome of the giant reed, Arundo donax.</title>
        <authorList>
            <person name="Barrero R.A."/>
            <person name="Guerrero F.D."/>
            <person name="Moolhuijzen P."/>
            <person name="Goolsby J.A."/>
            <person name="Tidwell J."/>
            <person name="Bellgard S.E."/>
            <person name="Bellgard M.I."/>
        </authorList>
    </citation>
    <scope>NUCLEOTIDE SEQUENCE</scope>
    <source>
        <tissue evidence="1">Shoot tissue taken approximately 20 cm above the soil surface</tissue>
    </source>
</reference>
<evidence type="ECO:0000313" key="1">
    <source>
        <dbReference type="EMBL" id="JAD66957.1"/>
    </source>
</evidence>
<reference evidence="1" key="1">
    <citation type="submission" date="2014-09" db="EMBL/GenBank/DDBJ databases">
        <authorList>
            <person name="Magalhaes I.L.F."/>
            <person name="Oliveira U."/>
            <person name="Santos F.R."/>
            <person name="Vidigal T.H.D.A."/>
            <person name="Brescovit A.D."/>
            <person name="Santos A.J."/>
        </authorList>
    </citation>
    <scope>NUCLEOTIDE SEQUENCE</scope>
    <source>
        <tissue evidence="1">Shoot tissue taken approximately 20 cm above the soil surface</tissue>
    </source>
</reference>
<protein>
    <submittedName>
        <fullName evidence="1">Uncharacterized protein</fullName>
    </submittedName>
</protein>
<proteinExistence type="predicted"/>